<keyword evidence="4" id="KW-1185">Reference proteome</keyword>
<evidence type="ECO:0000259" key="1">
    <source>
        <dbReference type="Pfam" id="PF09828"/>
    </source>
</evidence>
<proteinExistence type="predicted"/>
<dbReference type="AlphaFoldDB" id="A0A3N4NHU2"/>
<dbReference type="InterPro" id="IPR018634">
    <property type="entry name" value="ChrB_C"/>
</dbReference>
<dbReference type="OrthoDB" id="6605953at2"/>
<comment type="caution">
    <text evidence="3">The sequence shown here is derived from an EMBL/GenBank/DDBJ whole genome shotgun (WGS) entry which is preliminary data.</text>
</comment>
<evidence type="ECO:0000313" key="4">
    <source>
        <dbReference type="Proteomes" id="UP000281332"/>
    </source>
</evidence>
<evidence type="ECO:0000259" key="2">
    <source>
        <dbReference type="Pfam" id="PF20229"/>
    </source>
</evidence>
<protein>
    <submittedName>
        <fullName evidence="3">Chromate resistance protein</fullName>
    </submittedName>
</protein>
<reference evidence="3 4" key="1">
    <citation type="submission" date="2018-11" db="EMBL/GenBank/DDBJ databases">
        <title>Whole genome sequencing of Pantoea sp. RIT388.</title>
        <authorList>
            <person name="Gan H.M."/>
            <person name="Hudson A.O."/>
        </authorList>
    </citation>
    <scope>NUCLEOTIDE SEQUENCE [LARGE SCALE GENOMIC DNA]</scope>
    <source>
        <strain evidence="3 4">RIT388</strain>
    </source>
</reference>
<feature type="domain" description="ChrB C-terminal" evidence="1">
    <location>
        <begin position="159"/>
        <end position="285"/>
    </location>
</feature>
<accession>A0A3N4NHU2</accession>
<gene>
    <name evidence="3" type="ORF">BBB56_21595</name>
</gene>
<evidence type="ECO:0000313" key="3">
    <source>
        <dbReference type="EMBL" id="RPD94278.1"/>
    </source>
</evidence>
<sequence>MRVWRTLKNSGAGTLRDGVYLLPDVEEGYKTFLTMCRNIRNEGGAAYVFTAEVSEGDSFRPLFDRSDQYGEILRNLSVFRSAMKAEGLPGQLKQLRKLQREFDRLGEIDFFPGEARQQTASALASLELEIKQLISPGEPHATPGALTRLSRDAYQNRVWATRRRPWIDRLASAWLIRRFIDGDARFLWLDNVGASPSDAVSFDFDGAMFSHVDNLVTFEVLVRRFGLEQKIPDDLGLLVHYLDVGGVQPPDAAGVESILAGLRESITDDDKLLATACTLFDGLLTSFEMRSGNEQDGRTPPD</sequence>
<dbReference type="EMBL" id="RMVG01000025">
    <property type="protein sequence ID" value="RPD94278.1"/>
    <property type="molecule type" value="Genomic_DNA"/>
</dbReference>
<feature type="domain" description="ChrB N-terminal" evidence="2">
    <location>
        <begin position="2"/>
        <end position="86"/>
    </location>
</feature>
<dbReference type="Proteomes" id="UP000281332">
    <property type="component" value="Unassembled WGS sequence"/>
</dbReference>
<organism evidence="3 4">
    <name type="scientific">Candidatus Pantoea deserta</name>
    <dbReference type="NCBI Taxonomy" id="1869313"/>
    <lineage>
        <taxon>Bacteria</taxon>
        <taxon>Pseudomonadati</taxon>
        <taxon>Pseudomonadota</taxon>
        <taxon>Gammaproteobacteria</taxon>
        <taxon>Enterobacterales</taxon>
        <taxon>Erwiniaceae</taxon>
        <taxon>Pantoea</taxon>
    </lineage>
</organism>
<dbReference type="InterPro" id="IPR046858">
    <property type="entry name" value="ChrB_N"/>
</dbReference>
<dbReference type="Pfam" id="PF20229">
    <property type="entry name" value="ChrB_N"/>
    <property type="match status" value="1"/>
</dbReference>
<name>A0A3N4NHU2_9GAMM</name>
<dbReference type="Pfam" id="PF09828">
    <property type="entry name" value="ChrB_C"/>
    <property type="match status" value="1"/>
</dbReference>